<accession>A0ABR0B2U0</accession>
<evidence type="ECO:0000313" key="2">
    <source>
        <dbReference type="Proteomes" id="UP001234178"/>
    </source>
</evidence>
<reference evidence="1 2" key="1">
    <citation type="journal article" date="2023" name="Nucleic Acids Res.">
        <title>The hologenome of Daphnia magna reveals possible DNA methylation and microbiome-mediated evolution of the host genome.</title>
        <authorList>
            <person name="Chaturvedi A."/>
            <person name="Li X."/>
            <person name="Dhandapani V."/>
            <person name="Marshall H."/>
            <person name="Kissane S."/>
            <person name="Cuenca-Cambronero M."/>
            <person name="Asole G."/>
            <person name="Calvet F."/>
            <person name="Ruiz-Romero M."/>
            <person name="Marangio P."/>
            <person name="Guigo R."/>
            <person name="Rago D."/>
            <person name="Mirbahai L."/>
            <person name="Eastwood N."/>
            <person name="Colbourne J.K."/>
            <person name="Zhou J."/>
            <person name="Mallon E."/>
            <person name="Orsini L."/>
        </authorList>
    </citation>
    <scope>NUCLEOTIDE SEQUENCE [LARGE SCALE GENOMIC DNA]</scope>
    <source>
        <strain evidence="1">LRV0_1</strain>
    </source>
</reference>
<name>A0ABR0B2U0_9CRUS</name>
<sequence length="87" mass="9657">MRYQSLTTRDVSRCFRYFQSGTTVHKSDCHLNSGFRRYNMLGEGVAVDYQLRPQGDEKCCVHPNSAGTRGALVSGVDGRIGTLLTRG</sequence>
<comment type="caution">
    <text evidence="1">The sequence shown here is derived from an EMBL/GenBank/DDBJ whole genome shotgun (WGS) entry which is preliminary data.</text>
</comment>
<gene>
    <name evidence="1" type="ORF">OUZ56_028091</name>
</gene>
<keyword evidence="2" id="KW-1185">Reference proteome</keyword>
<dbReference type="EMBL" id="JAOYFB010000040">
    <property type="protein sequence ID" value="KAK4036019.1"/>
    <property type="molecule type" value="Genomic_DNA"/>
</dbReference>
<protein>
    <submittedName>
        <fullName evidence="1">Uncharacterized protein</fullName>
    </submittedName>
</protein>
<proteinExistence type="predicted"/>
<organism evidence="1 2">
    <name type="scientific">Daphnia magna</name>
    <dbReference type="NCBI Taxonomy" id="35525"/>
    <lineage>
        <taxon>Eukaryota</taxon>
        <taxon>Metazoa</taxon>
        <taxon>Ecdysozoa</taxon>
        <taxon>Arthropoda</taxon>
        <taxon>Crustacea</taxon>
        <taxon>Branchiopoda</taxon>
        <taxon>Diplostraca</taxon>
        <taxon>Cladocera</taxon>
        <taxon>Anomopoda</taxon>
        <taxon>Daphniidae</taxon>
        <taxon>Daphnia</taxon>
    </lineage>
</organism>
<evidence type="ECO:0000313" key="1">
    <source>
        <dbReference type="EMBL" id="KAK4036019.1"/>
    </source>
</evidence>
<dbReference type="Proteomes" id="UP001234178">
    <property type="component" value="Unassembled WGS sequence"/>
</dbReference>